<evidence type="ECO:0000313" key="1">
    <source>
        <dbReference type="EMBL" id="WKD50027.1"/>
    </source>
</evidence>
<dbReference type="EMBL" id="CP098023">
    <property type="protein sequence ID" value="WKD50027.1"/>
    <property type="molecule type" value="Genomic_DNA"/>
</dbReference>
<reference evidence="1 2" key="1">
    <citation type="submission" date="2022-05" db="EMBL/GenBank/DDBJ databases">
        <title>Microbulbifer sp. nov., isolated from sponge.</title>
        <authorList>
            <person name="Gao L."/>
        </authorList>
    </citation>
    <scope>NUCLEOTIDE SEQUENCE [LARGE SCALE GENOMIC DNA]</scope>
    <source>
        <strain evidence="1 2">MI-G</strain>
    </source>
</reference>
<dbReference type="Proteomes" id="UP001321520">
    <property type="component" value="Chromosome"/>
</dbReference>
<evidence type="ECO:0000313" key="2">
    <source>
        <dbReference type="Proteomes" id="UP001321520"/>
    </source>
</evidence>
<proteinExistence type="predicted"/>
<accession>A0ABY9ECM1</accession>
<organism evidence="1 2">
    <name type="scientific">Microbulbifer spongiae</name>
    <dbReference type="NCBI Taxonomy" id="2944933"/>
    <lineage>
        <taxon>Bacteria</taxon>
        <taxon>Pseudomonadati</taxon>
        <taxon>Pseudomonadota</taxon>
        <taxon>Gammaproteobacteria</taxon>
        <taxon>Cellvibrionales</taxon>
        <taxon>Microbulbiferaceae</taxon>
        <taxon>Microbulbifer</taxon>
    </lineage>
</organism>
<name>A0ABY9ECM1_9GAMM</name>
<sequence>MATSRRRKGVTVIERLRREPYNFAFYQAVRLIERAVTMADGDFCNAAIAGAAPPSTEFIRFSAQCGFSFVGSDVLSLERKPVDESDAQDSLLNQWQMEVGFTGLIGSQGVMPYYLTELVQRELRENNTALRDFLNLFNHRHISLLYQAWSKYQLPVNYERQRLRKEREPDLFTQGIAALAGLGTSEMRYRMPMPDEALLGMAGHYSRGRCSAAALTGMIKHYFGLSVTIEQFQGQWDALPRDILCRLPCASAPAGVNNCLGKNTILGTHCFQAQNKFRVIIEPMVYEQFMMIAPGTQKLETLKTFIKFSAGIELDFELLVTLPTNQVPPVQLNRQSEHAPLLGWNTYMVRGQETAGLVEITLSAENISPDEALPSAEAFF</sequence>
<gene>
    <name evidence="1" type="primary">tssG</name>
    <name evidence="1" type="ORF">M8T91_00960</name>
</gene>
<dbReference type="Pfam" id="PF06996">
    <property type="entry name" value="T6SS_TssG"/>
    <property type="match status" value="1"/>
</dbReference>
<dbReference type="NCBIfam" id="TIGR03347">
    <property type="entry name" value="VI_chp_1"/>
    <property type="match status" value="1"/>
</dbReference>
<dbReference type="PANTHER" id="PTHR35564:SF4">
    <property type="entry name" value="CYTOPLASMIC PROTEIN"/>
    <property type="match status" value="1"/>
</dbReference>
<dbReference type="PANTHER" id="PTHR35564">
    <property type="match status" value="1"/>
</dbReference>
<dbReference type="RefSeq" id="WP_301415923.1">
    <property type="nucleotide sequence ID" value="NZ_CP098023.1"/>
</dbReference>
<keyword evidence="2" id="KW-1185">Reference proteome</keyword>
<protein>
    <submittedName>
        <fullName evidence="1">Type VI secretion system baseplate subunit TssG</fullName>
    </submittedName>
</protein>
<dbReference type="InterPro" id="IPR010732">
    <property type="entry name" value="T6SS_TssG-like"/>
</dbReference>